<keyword evidence="2" id="KW-1185">Reference proteome</keyword>
<gene>
    <name evidence="1" type="ORF">AVEN_83931_1</name>
</gene>
<organism evidence="1 2">
    <name type="scientific">Araneus ventricosus</name>
    <name type="common">Orbweaver spider</name>
    <name type="synonym">Epeira ventricosa</name>
    <dbReference type="NCBI Taxonomy" id="182803"/>
    <lineage>
        <taxon>Eukaryota</taxon>
        <taxon>Metazoa</taxon>
        <taxon>Ecdysozoa</taxon>
        <taxon>Arthropoda</taxon>
        <taxon>Chelicerata</taxon>
        <taxon>Arachnida</taxon>
        <taxon>Araneae</taxon>
        <taxon>Araneomorphae</taxon>
        <taxon>Entelegynae</taxon>
        <taxon>Araneoidea</taxon>
        <taxon>Araneidae</taxon>
        <taxon>Araneus</taxon>
    </lineage>
</organism>
<name>A0A4Y2E9B5_ARAVE</name>
<evidence type="ECO:0000313" key="1">
    <source>
        <dbReference type="EMBL" id="GBM25491.1"/>
    </source>
</evidence>
<sequence length="271" mass="30901">MRNDFLLSPAQRQTDVIPANYVRITLLRNEIPLRSSATHACGDNGFSSKVNNTDRQTVNPLTDLDQNFIRTYIHDDKTVYKILSIWLFKFLSYSVRMTSNMQTDRLPVDGFCPKFDRNLQIMFKGHIPNFIPVALIVFELSCSQRDIIPKLCFSDSGRSKTWRFVKISSSNFLTITILSLCILRIRESKKSPSSAGKKEWDNGEACRSVYNVFPEVKITPTPCQRPEIMFVTGTAHSRHILNNATSETAIPLDAETPYTMLQVACLQRHTT</sequence>
<reference evidence="1 2" key="1">
    <citation type="journal article" date="2019" name="Sci. Rep.">
        <title>Orb-weaving spider Araneus ventricosus genome elucidates the spidroin gene catalogue.</title>
        <authorList>
            <person name="Kono N."/>
            <person name="Nakamura H."/>
            <person name="Ohtoshi R."/>
            <person name="Moran D.A.P."/>
            <person name="Shinohara A."/>
            <person name="Yoshida Y."/>
            <person name="Fujiwara M."/>
            <person name="Mori M."/>
            <person name="Tomita M."/>
            <person name="Arakawa K."/>
        </authorList>
    </citation>
    <scope>NUCLEOTIDE SEQUENCE [LARGE SCALE GENOMIC DNA]</scope>
</reference>
<proteinExistence type="predicted"/>
<dbReference type="Proteomes" id="UP000499080">
    <property type="component" value="Unassembled WGS sequence"/>
</dbReference>
<dbReference type="EMBL" id="BGPR01169415">
    <property type="protein sequence ID" value="GBM25491.1"/>
    <property type="molecule type" value="Genomic_DNA"/>
</dbReference>
<protein>
    <submittedName>
        <fullName evidence="1">Uncharacterized protein</fullName>
    </submittedName>
</protein>
<accession>A0A4Y2E9B5</accession>
<evidence type="ECO:0000313" key="2">
    <source>
        <dbReference type="Proteomes" id="UP000499080"/>
    </source>
</evidence>
<comment type="caution">
    <text evidence="1">The sequence shown here is derived from an EMBL/GenBank/DDBJ whole genome shotgun (WGS) entry which is preliminary data.</text>
</comment>
<dbReference type="AlphaFoldDB" id="A0A4Y2E9B5"/>